<dbReference type="Proteomes" id="UP000058613">
    <property type="component" value="Chromosome"/>
</dbReference>
<dbReference type="EMBL" id="NCQP01000003">
    <property type="protein sequence ID" value="OWJ54593.1"/>
    <property type="molecule type" value="Genomic_DNA"/>
</dbReference>
<evidence type="ECO:0000313" key="4">
    <source>
        <dbReference type="Proteomes" id="UP000196694"/>
    </source>
</evidence>
<organism evidence="1 3">
    <name type="scientific">Pyrodictium delaneyi</name>
    <dbReference type="NCBI Taxonomy" id="1273541"/>
    <lineage>
        <taxon>Archaea</taxon>
        <taxon>Thermoproteota</taxon>
        <taxon>Thermoprotei</taxon>
        <taxon>Desulfurococcales</taxon>
        <taxon>Pyrodictiaceae</taxon>
        <taxon>Pyrodictium</taxon>
    </lineage>
</organism>
<dbReference type="RefSeq" id="WP_055409526.1">
    <property type="nucleotide sequence ID" value="NZ_CP013011.1"/>
</dbReference>
<gene>
    <name evidence="2" type="ORF">Pdsh_06075</name>
    <name evidence="1" type="ORF">Pyrde_1457</name>
</gene>
<dbReference type="EMBL" id="CP013011">
    <property type="protein sequence ID" value="ALL01500.1"/>
    <property type="molecule type" value="Genomic_DNA"/>
</dbReference>
<dbReference type="Proteomes" id="UP000196694">
    <property type="component" value="Unassembled WGS sequence"/>
</dbReference>
<evidence type="ECO:0000313" key="3">
    <source>
        <dbReference type="Proteomes" id="UP000058613"/>
    </source>
</evidence>
<proteinExistence type="predicted"/>
<dbReference type="AlphaFoldDB" id="A0A0P0N4W4"/>
<keyword evidence="4" id="KW-1185">Reference proteome</keyword>
<name>A0A0P0N4W4_9CREN</name>
<protein>
    <submittedName>
        <fullName evidence="1">Uncharacterized protein</fullName>
    </submittedName>
</protein>
<reference evidence="1 3" key="1">
    <citation type="submission" date="2015-10" db="EMBL/GenBank/DDBJ databases">
        <title>Complete genome sequence of hyperthermophilic archaeon Pyrodictium delaneyi Su06.</title>
        <authorList>
            <person name="Jung J.-H."/>
            <person name="Lin J."/>
            <person name="Holden J.F."/>
            <person name="Park C.-S."/>
        </authorList>
    </citation>
    <scope>NUCLEOTIDE SEQUENCE [LARGE SCALE GENOMIC DNA]</scope>
    <source>
        <strain evidence="1 3">Su06</strain>
    </source>
</reference>
<evidence type="ECO:0000313" key="1">
    <source>
        <dbReference type="EMBL" id="ALL01500.1"/>
    </source>
</evidence>
<reference evidence="2 4" key="2">
    <citation type="submission" date="2017-05" db="EMBL/GenBank/DDBJ databases">
        <title>The draft genome of the hyperthermophilic archaeon 'Pyrodictium delaneyi strain Hulk', an iron and nitrate reducer, reveals the capacity for sulfate reduction.</title>
        <authorList>
            <person name="Demey L.M."/>
            <person name="Miller C."/>
            <person name="Manzella M."/>
            <person name="Reguera G."/>
            <person name="Kashefi K."/>
        </authorList>
    </citation>
    <scope>NUCLEOTIDE SEQUENCE [LARGE SCALE GENOMIC DNA]</scope>
    <source>
        <strain evidence="2 4">Hulk</strain>
    </source>
</reference>
<accession>A0A0P0N4W4</accession>
<dbReference type="GeneID" id="26099799"/>
<evidence type="ECO:0000313" key="2">
    <source>
        <dbReference type="EMBL" id="OWJ54593.1"/>
    </source>
</evidence>
<sequence length="539" mass="58834">MLLHGSKTAAMLTIALILAASSTMLVKHYTTATIYEDRSTIVTATRPLISRGPPVLTIEVSDQQGRPVDFYATISMPAANGSLIHSKPVRGHGQATIELTKYAEELSRLLDSINAAGKRLQKIGILVLLTSVEIENGKPVVVTDAFTVPISLDVLKPGYHIKAVHKFTPKAKTEAKQAKPQIQLAAPKLDLATSPVEPTVNGPCVDYGFSVTCYYWELDQIVYPPSGVDNTVNMPFTIVDVAPSNGIDSPAQKTESVIVSNVIRLQLYTIEEVEIGLVVDFTLLGGSVTIPGPAFVDSIRNYDTSIKTLLDVQCTFLNTLNSLPGSKCTLNGIDAAIPDYYYAAYLATGAEGRLWVAKYNLIAETCDLDGICYTESIGSNYAAYFIPIYNIFGYFEPYVEVQDDYYNYGGYLYRVLDDLRSKMETATILSGYYNDRQFNYYSVIVDVNGETYMSVSLPVGSVAAIVSGLNLPMAATTLSFTVTSSVYYITAYESLSTVTIDIDTSVYPGMQYSSEVLKTDMMVVPDNGVFTIPLMALRP</sequence>
<dbReference type="KEGG" id="pdl:Pyrde_1457"/>